<dbReference type="EMBL" id="MCOG01000012">
    <property type="protein sequence ID" value="ORY80646.1"/>
    <property type="molecule type" value="Genomic_DNA"/>
</dbReference>
<feature type="transmembrane region" description="Helical" evidence="5">
    <location>
        <begin position="570"/>
        <end position="588"/>
    </location>
</feature>
<dbReference type="Gene3D" id="3.40.190.10">
    <property type="entry name" value="Periplasmic binding protein-like II"/>
    <property type="match status" value="1"/>
</dbReference>
<accession>A0A1Y2FBD4</accession>
<dbReference type="Proteomes" id="UP000193920">
    <property type="component" value="Unassembled WGS sequence"/>
</dbReference>
<feature type="signal peptide" evidence="6">
    <location>
        <begin position="1"/>
        <end position="23"/>
    </location>
</feature>
<dbReference type="AlphaFoldDB" id="A0A1Y2FBD4"/>
<feature type="chain" id="PRO_5012237567" description="G-protein coupled receptors family 3 profile domain-containing protein" evidence="6">
    <location>
        <begin position="24"/>
        <end position="867"/>
    </location>
</feature>
<dbReference type="Pfam" id="PF00003">
    <property type="entry name" value="7tm_3"/>
    <property type="match status" value="1"/>
</dbReference>
<feature type="domain" description="G-protein coupled receptors family 3 profile" evidence="7">
    <location>
        <begin position="501"/>
        <end position="732"/>
    </location>
</feature>
<evidence type="ECO:0000256" key="5">
    <source>
        <dbReference type="SAM" id="Phobius"/>
    </source>
</evidence>
<sequence>MYYINRFWIKVTFLLIYISVIQAKEININGYFFNIFKGKQGKEYDKKNIISYFNDNINSIIGATENNYNLTIEFSENENYNDYFEEVKREIKNSKYHFFLIDYKSLFDDFTYYSDINSVVTKRAFTSEIHKEKQPEFQPYNDLSNRTDIPPMRTINKRDYFYKYTIPINEYNKIEENSYIDNFKLIIDDCKLDKDYHALPFSSSYNFLIYNQELIKGLNLKIKENLSWSNIQSITDEYNKKNPENPKSGIILSLKNEDDFTSFLLEFLFDYSKFEYIKCSEYKKGGKISNKKSSKIKYFKYDKCSNYNYEMFYNESGMGNSFKRIKYLLQNNYIHPESINFDEAQAVEKFLKGESIFLRGYALIGNNHQEFSNIRKDIVDVMIVLTTVQAQIKRAYDYNILPSFDYSVFASNTNNNVCNKIPCFSYLKNINTLSLTNTIFNKESINNKDIRMDLKNYFMDYQVKSSVKEEDNLFLSNSVLKKFNYNILLTYVKWSNFISIISIGYFILGNLYAVLLIAAVIYQKKKGKKVMEHVSSLMCIMYIIGLTSFFDTSVLSPGFPTKFTCTFSHNWNYLLLSLALCFYFIKVWKINIIVNNYKFKILGIKLTKHSHIIINATFLTVEIGLNVMWDILSPRKIAVKNVVIEQGGAVAATAYRTPFIITFILTFLSRKATDYYDEYKGFMYSMTIILISSIVTFVYTQIFNTYNHILMAEHTLGFICGVSLLSLTILPKIIESFTGKTFKKNRGNLNDETEISYENLIHEGSFKVISFKDSGYKQKDDTNYLSEEILTSLDAAYLGISNKTINDLNNTENRIANDIPIKPYSSELELIFYIGCIYIELIFCIGYIYSGLMLIFRIGYIYCRKSQ</sequence>
<name>A0A1Y2FBD4_9FUNG</name>
<evidence type="ECO:0000256" key="1">
    <source>
        <dbReference type="ARBA" id="ARBA00004141"/>
    </source>
</evidence>
<evidence type="ECO:0000313" key="9">
    <source>
        <dbReference type="Proteomes" id="UP000193920"/>
    </source>
</evidence>
<evidence type="ECO:0000256" key="2">
    <source>
        <dbReference type="ARBA" id="ARBA00022692"/>
    </source>
</evidence>
<organism evidence="8 9">
    <name type="scientific">Neocallimastix californiae</name>
    <dbReference type="NCBI Taxonomy" id="1754190"/>
    <lineage>
        <taxon>Eukaryota</taxon>
        <taxon>Fungi</taxon>
        <taxon>Fungi incertae sedis</taxon>
        <taxon>Chytridiomycota</taxon>
        <taxon>Chytridiomycota incertae sedis</taxon>
        <taxon>Neocallimastigomycetes</taxon>
        <taxon>Neocallimastigales</taxon>
        <taxon>Neocallimastigaceae</taxon>
        <taxon>Neocallimastix</taxon>
    </lineage>
</organism>
<evidence type="ECO:0000256" key="6">
    <source>
        <dbReference type="SAM" id="SignalP"/>
    </source>
</evidence>
<reference evidence="8 9" key="1">
    <citation type="submission" date="2016-08" db="EMBL/GenBank/DDBJ databases">
        <title>A Parts List for Fungal Cellulosomes Revealed by Comparative Genomics.</title>
        <authorList>
            <consortium name="DOE Joint Genome Institute"/>
            <person name="Haitjema C.H."/>
            <person name="Gilmore S.P."/>
            <person name="Henske J.K."/>
            <person name="Solomon K.V."/>
            <person name="De Groot R."/>
            <person name="Kuo A."/>
            <person name="Mondo S.J."/>
            <person name="Salamov A.A."/>
            <person name="Labutti K."/>
            <person name="Zhao Z."/>
            <person name="Chiniquy J."/>
            <person name="Barry K."/>
            <person name="Brewer H.M."/>
            <person name="Purvine S.O."/>
            <person name="Wright A.T."/>
            <person name="Boxma B."/>
            <person name="Van Alen T."/>
            <person name="Hackstein J.H."/>
            <person name="Baker S.E."/>
            <person name="Grigoriev I.V."/>
            <person name="O'Malley M.A."/>
        </authorList>
    </citation>
    <scope>NUCLEOTIDE SEQUENCE [LARGE SCALE GENOMIC DNA]</scope>
    <source>
        <strain evidence="8 9">G1</strain>
    </source>
</reference>
<keyword evidence="4 5" id="KW-0472">Membrane</keyword>
<evidence type="ECO:0000256" key="4">
    <source>
        <dbReference type="ARBA" id="ARBA00023136"/>
    </source>
</evidence>
<feature type="transmembrane region" description="Helical" evidence="5">
    <location>
        <begin position="497"/>
        <end position="522"/>
    </location>
</feature>
<evidence type="ECO:0000259" key="7">
    <source>
        <dbReference type="Pfam" id="PF00003"/>
    </source>
</evidence>
<dbReference type="OrthoDB" id="10612114at2759"/>
<keyword evidence="6" id="KW-0732">Signal</keyword>
<dbReference type="GO" id="GO:0004930">
    <property type="term" value="F:G protein-coupled receptor activity"/>
    <property type="evidence" value="ECO:0007669"/>
    <property type="project" value="InterPro"/>
</dbReference>
<dbReference type="SUPFAM" id="SSF53850">
    <property type="entry name" value="Periplasmic binding protein-like II"/>
    <property type="match status" value="1"/>
</dbReference>
<feature type="transmembrane region" description="Helical" evidence="5">
    <location>
        <begin position="681"/>
        <end position="703"/>
    </location>
</feature>
<dbReference type="InterPro" id="IPR017978">
    <property type="entry name" value="GPCR_3_C"/>
</dbReference>
<comment type="subcellular location">
    <subcellularLocation>
        <location evidence="1">Membrane</location>
        <topology evidence="1">Multi-pass membrane protein</topology>
    </subcellularLocation>
</comment>
<gene>
    <name evidence="8" type="ORF">LY90DRAFT_621879</name>
</gene>
<feature type="transmembrane region" description="Helical" evidence="5">
    <location>
        <begin position="609"/>
        <end position="629"/>
    </location>
</feature>
<protein>
    <recommendedName>
        <fullName evidence="7">G-protein coupled receptors family 3 profile domain-containing protein</fullName>
    </recommendedName>
</protein>
<evidence type="ECO:0000313" key="8">
    <source>
        <dbReference type="EMBL" id="ORY80646.1"/>
    </source>
</evidence>
<feature type="transmembrane region" description="Helical" evidence="5">
    <location>
        <begin position="649"/>
        <end position="669"/>
    </location>
</feature>
<keyword evidence="9" id="KW-1185">Reference proteome</keyword>
<feature type="transmembrane region" description="Helical" evidence="5">
    <location>
        <begin position="534"/>
        <end position="550"/>
    </location>
</feature>
<comment type="caution">
    <text evidence="8">The sequence shown here is derived from an EMBL/GenBank/DDBJ whole genome shotgun (WGS) entry which is preliminary data.</text>
</comment>
<keyword evidence="3 5" id="KW-1133">Transmembrane helix</keyword>
<keyword evidence="2 5" id="KW-0812">Transmembrane</keyword>
<proteinExistence type="predicted"/>
<feature type="transmembrane region" description="Helical" evidence="5">
    <location>
        <begin position="830"/>
        <end position="849"/>
    </location>
</feature>
<dbReference type="GO" id="GO:0016020">
    <property type="term" value="C:membrane"/>
    <property type="evidence" value="ECO:0007669"/>
    <property type="project" value="UniProtKB-SubCell"/>
</dbReference>
<evidence type="ECO:0000256" key="3">
    <source>
        <dbReference type="ARBA" id="ARBA00022989"/>
    </source>
</evidence>